<evidence type="ECO:0000256" key="1">
    <source>
        <dbReference type="SAM" id="MobiDB-lite"/>
    </source>
</evidence>
<dbReference type="Proteomes" id="UP001168821">
    <property type="component" value="Unassembled WGS sequence"/>
</dbReference>
<gene>
    <name evidence="2" type="ORF">Zmor_021244</name>
</gene>
<protein>
    <submittedName>
        <fullName evidence="2">Uncharacterized protein</fullName>
    </submittedName>
</protein>
<reference evidence="2" key="1">
    <citation type="journal article" date="2023" name="G3 (Bethesda)">
        <title>Whole genome assemblies of Zophobas morio and Tenebrio molitor.</title>
        <authorList>
            <person name="Kaur S."/>
            <person name="Stinson S.A."/>
            <person name="diCenzo G.C."/>
        </authorList>
    </citation>
    <scope>NUCLEOTIDE SEQUENCE</scope>
    <source>
        <strain evidence="2">QUZm001</strain>
    </source>
</reference>
<evidence type="ECO:0000313" key="2">
    <source>
        <dbReference type="EMBL" id="KAJ3649504.1"/>
    </source>
</evidence>
<dbReference type="EMBL" id="JALNTZ010000006">
    <property type="protein sequence ID" value="KAJ3649504.1"/>
    <property type="molecule type" value="Genomic_DNA"/>
</dbReference>
<proteinExistence type="predicted"/>
<feature type="region of interest" description="Disordered" evidence="1">
    <location>
        <begin position="51"/>
        <end position="72"/>
    </location>
</feature>
<organism evidence="2 3">
    <name type="scientific">Zophobas morio</name>
    <dbReference type="NCBI Taxonomy" id="2755281"/>
    <lineage>
        <taxon>Eukaryota</taxon>
        <taxon>Metazoa</taxon>
        <taxon>Ecdysozoa</taxon>
        <taxon>Arthropoda</taxon>
        <taxon>Hexapoda</taxon>
        <taxon>Insecta</taxon>
        <taxon>Pterygota</taxon>
        <taxon>Neoptera</taxon>
        <taxon>Endopterygota</taxon>
        <taxon>Coleoptera</taxon>
        <taxon>Polyphaga</taxon>
        <taxon>Cucujiformia</taxon>
        <taxon>Tenebrionidae</taxon>
        <taxon>Zophobas</taxon>
    </lineage>
</organism>
<dbReference type="AlphaFoldDB" id="A0AA38I5X2"/>
<name>A0AA38I5X2_9CUCU</name>
<evidence type="ECO:0000313" key="3">
    <source>
        <dbReference type="Proteomes" id="UP001168821"/>
    </source>
</evidence>
<comment type="caution">
    <text evidence="2">The sequence shown here is derived from an EMBL/GenBank/DDBJ whole genome shotgun (WGS) entry which is preliminary data.</text>
</comment>
<sequence length="118" mass="13809">MKLAGGKEERCAKKDGSAAYIRRFRVKSQRYLDTTTLHMKWQWPRLPSICKEGEGRRRNGNEGRSMPDSDRARVNAETVEFDRALMNCSFKWDYFHNKRPLFRGSLIYYGIVLGVDSK</sequence>
<keyword evidence="3" id="KW-1185">Reference proteome</keyword>
<accession>A0AA38I5X2</accession>